<gene>
    <name evidence="4" type="ORF">SAMN05216231_2320</name>
</gene>
<evidence type="ECO:0000313" key="4">
    <source>
        <dbReference type="EMBL" id="SDQ65396.1"/>
    </source>
</evidence>
<dbReference type="InterPro" id="IPR011990">
    <property type="entry name" value="TPR-like_helical_dom_sf"/>
</dbReference>
<keyword evidence="2" id="KW-0472">Membrane</keyword>
<dbReference type="SUPFAM" id="SSF48452">
    <property type="entry name" value="TPR-like"/>
    <property type="match status" value="1"/>
</dbReference>
<dbReference type="EMBL" id="FNKD01000002">
    <property type="protein sequence ID" value="SDQ65396.1"/>
    <property type="molecule type" value="Genomic_DNA"/>
</dbReference>
<feature type="domain" description="Zinc-ribbon" evidence="3">
    <location>
        <begin position="9"/>
        <end position="31"/>
    </location>
</feature>
<dbReference type="InterPro" id="IPR026870">
    <property type="entry name" value="Zinc_ribbon_dom"/>
</dbReference>
<feature type="coiled-coil region" evidence="1">
    <location>
        <begin position="259"/>
        <end position="298"/>
    </location>
</feature>
<keyword evidence="1" id="KW-0175">Coiled coil</keyword>
<protein>
    <recommendedName>
        <fullName evidence="3">Zinc-ribbon domain-containing protein</fullName>
    </recommendedName>
</protein>
<sequence>MKVGFIMHHCPYCGTKVKENELYCIKCGKQLPEDATERLINRKSFNKYWYIPISILALVILSAGIYYVIMQNQTAEASDLYNKAEESVMEGQYGEAKELLQSALENSKEFKQADIALTYVQEALKIENSIEKANNYLKKQEYQKALSLINDAENSLSNYNGNAVTQLIDKLTSKRNLIKIEELKHKLNQNPSINDMKALLWEAESIKHDEAAEITTDIRNQIVDYTFSKASENLNDKQFSDALVIVEDGLKYAPNSGKLQSLKTTIDKEKTAFETAQRQRIEQAISSAEEERKLNENDAIELVSVNVENNEQDKLVVKGKVKSVATIPINTILVEYALSSKSGSEFLSNEVYVYPETLYPNEVGEFEFTHFDIDQEGKNINIKVDKIKWYTN</sequence>
<keyword evidence="2" id="KW-1133">Transmembrane helix</keyword>
<proteinExistence type="predicted"/>
<organism evidence="4 5">
    <name type="scientific">Virgibacillus salinus</name>
    <dbReference type="NCBI Taxonomy" id="553311"/>
    <lineage>
        <taxon>Bacteria</taxon>
        <taxon>Bacillati</taxon>
        <taxon>Bacillota</taxon>
        <taxon>Bacilli</taxon>
        <taxon>Bacillales</taxon>
        <taxon>Bacillaceae</taxon>
        <taxon>Virgibacillus</taxon>
    </lineage>
</organism>
<feature type="transmembrane region" description="Helical" evidence="2">
    <location>
        <begin position="48"/>
        <end position="69"/>
    </location>
</feature>
<evidence type="ECO:0000259" key="3">
    <source>
        <dbReference type="Pfam" id="PF13240"/>
    </source>
</evidence>
<keyword evidence="5" id="KW-1185">Reference proteome</keyword>
<evidence type="ECO:0000256" key="1">
    <source>
        <dbReference type="SAM" id="Coils"/>
    </source>
</evidence>
<accession>A0A1H1CPA9</accession>
<reference evidence="4 5" key="1">
    <citation type="submission" date="2016-10" db="EMBL/GenBank/DDBJ databases">
        <authorList>
            <person name="de Groot N.N."/>
        </authorList>
    </citation>
    <scope>NUCLEOTIDE SEQUENCE [LARGE SCALE GENOMIC DNA]</scope>
    <source>
        <strain evidence="4 5">CGMCC 1.10449</strain>
    </source>
</reference>
<dbReference type="STRING" id="553311.SAMN05216231_2320"/>
<dbReference type="RefSeq" id="WP_254788756.1">
    <property type="nucleotide sequence ID" value="NZ_FNKD01000002.1"/>
</dbReference>
<evidence type="ECO:0000256" key="2">
    <source>
        <dbReference type="SAM" id="Phobius"/>
    </source>
</evidence>
<dbReference type="AlphaFoldDB" id="A0A1H1CPA9"/>
<dbReference type="Proteomes" id="UP000199444">
    <property type="component" value="Unassembled WGS sequence"/>
</dbReference>
<evidence type="ECO:0000313" key="5">
    <source>
        <dbReference type="Proteomes" id="UP000199444"/>
    </source>
</evidence>
<keyword evidence="2" id="KW-0812">Transmembrane</keyword>
<name>A0A1H1CPA9_9BACI</name>
<dbReference type="Pfam" id="PF13240">
    <property type="entry name" value="Zn_Ribbon_1"/>
    <property type="match status" value="1"/>
</dbReference>